<name>A0A444ZXV0_ARAHY</name>
<dbReference type="Gene3D" id="3.100.10.10">
    <property type="match status" value="1"/>
</dbReference>
<evidence type="ECO:0000256" key="3">
    <source>
        <dbReference type="SAM" id="MobiDB-lite"/>
    </source>
</evidence>
<dbReference type="AlphaFoldDB" id="A0A444ZXV0"/>
<proteinExistence type="predicted"/>
<organism evidence="5 6">
    <name type="scientific">Arachis hypogaea</name>
    <name type="common">Peanut</name>
    <dbReference type="NCBI Taxonomy" id="3818"/>
    <lineage>
        <taxon>Eukaryota</taxon>
        <taxon>Viridiplantae</taxon>
        <taxon>Streptophyta</taxon>
        <taxon>Embryophyta</taxon>
        <taxon>Tracheophyta</taxon>
        <taxon>Spermatophyta</taxon>
        <taxon>Magnoliopsida</taxon>
        <taxon>eudicotyledons</taxon>
        <taxon>Gunneridae</taxon>
        <taxon>Pentapetalae</taxon>
        <taxon>rosids</taxon>
        <taxon>fabids</taxon>
        <taxon>Fabales</taxon>
        <taxon>Fabaceae</taxon>
        <taxon>Papilionoideae</taxon>
        <taxon>50 kb inversion clade</taxon>
        <taxon>dalbergioids sensu lato</taxon>
        <taxon>Dalbergieae</taxon>
        <taxon>Pterocarpus clade</taxon>
        <taxon>Arachis</taxon>
    </lineage>
</organism>
<feature type="region of interest" description="Disordered" evidence="3">
    <location>
        <begin position="1"/>
        <end position="71"/>
    </location>
</feature>
<feature type="compositionally biased region" description="Basic and acidic residues" evidence="3">
    <location>
        <begin position="47"/>
        <end position="59"/>
    </location>
</feature>
<evidence type="ECO:0000256" key="1">
    <source>
        <dbReference type="ARBA" id="ARBA00022980"/>
    </source>
</evidence>
<comment type="caution">
    <text evidence="5">The sequence shown here is derived from an EMBL/GenBank/DDBJ whole genome shotgun (WGS) entry which is preliminary data.</text>
</comment>
<keyword evidence="6" id="KW-1185">Reference proteome</keyword>
<dbReference type="PANTHER" id="PTHR10934:SF25">
    <property type="entry name" value="LARGE RIBOSOMAL SUBUNIT PROTEIN EL18X-RELATED"/>
    <property type="match status" value="1"/>
</dbReference>
<sequence>MEQEPGSRRELRMEREFGSRGHRSRNCAAVNGGGDGRGAAKLAEGVARGEGKEDVEGGPRGKRAAGSEDGAAAEGLVTARLRGVRGRERERVVVRREEGLRVSEGESPAVKVARRRRRCCCCDGRWGDGKKMEVERDGLRDCAVGFAREEESAGEEPSPRCSGSCPARYRAALSVVLAIAASPSKKLQPPPSIVTGEQPPCLWSPESRTGEKGAASPIAAVSFFYHLYCSCISKKLEMRISADSCFTSWSWSMCWNNCHVRNLSNGYGSRQDNCTGSIVGLNFAVYESLKDWLVKSNPFGLVQDSELSVTTRLACGAAPGTVGQTVASFLFDDHNFPPLQLVISFCHSAYSWLNSFQLLRSQWITIIRNDVLMEKDLFCPVRLEAVKHFDPGPSVPHSHTKPYVRSKGRKFERARGRKNNKGLSV</sequence>
<dbReference type="GO" id="GO:0006412">
    <property type="term" value="P:translation"/>
    <property type="evidence" value="ECO:0007669"/>
    <property type="project" value="InterPro"/>
</dbReference>
<reference evidence="5 6" key="1">
    <citation type="submission" date="2019-01" db="EMBL/GenBank/DDBJ databases">
        <title>Sequencing of cultivated peanut Arachis hypogaea provides insights into genome evolution and oil improvement.</title>
        <authorList>
            <person name="Chen X."/>
        </authorList>
    </citation>
    <scope>NUCLEOTIDE SEQUENCE [LARGE SCALE GENOMIC DNA]</scope>
    <source>
        <strain evidence="6">cv. Fuhuasheng</strain>
        <tissue evidence="5">Leaves</tissue>
    </source>
</reference>
<dbReference type="GO" id="GO:0003723">
    <property type="term" value="F:RNA binding"/>
    <property type="evidence" value="ECO:0007669"/>
    <property type="project" value="TreeGrafter"/>
</dbReference>
<dbReference type="PANTHER" id="PTHR10934">
    <property type="entry name" value="60S RIBOSOMAL PROTEIN L18"/>
    <property type="match status" value="1"/>
</dbReference>
<feature type="domain" description="Large ribosomal subunit protein uL15/eL18" evidence="4">
    <location>
        <begin position="384"/>
        <end position="423"/>
    </location>
</feature>
<dbReference type="STRING" id="3818.A0A444ZXV0"/>
<dbReference type="Pfam" id="PF17135">
    <property type="entry name" value="Ribosomal_L18"/>
    <property type="match status" value="1"/>
</dbReference>
<dbReference type="InterPro" id="IPR000039">
    <property type="entry name" value="Ribosomal_eL18"/>
</dbReference>
<gene>
    <name evidence="5" type="ORF">Ahy_B03g063725</name>
</gene>
<evidence type="ECO:0000259" key="4">
    <source>
        <dbReference type="Pfam" id="PF17135"/>
    </source>
</evidence>
<dbReference type="GO" id="GO:0022625">
    <property type="term" value="C:cytosolic large ribosomal subunit"/>
    <property type="evidence" value="ECO:0007669"/>
    <property type="project" value="TreeGrafter"/>
</dbReference>
<protein>
    <recommendedName>
        <fullName evidence="4">Large ribosomal subunit protein uL15/eL18 domain-containing protein</fullName>
    </recommendedName>
</protein>
<dbReference type="GO" id="GO:0003735">
    <property type="term" value="F:structural constituent of ribosome"/>
    <property type="evidence" value="ECO:0007669"/>
    <property type="project" value="InterPro"/>
</dbReference>
<feature type="compositionally biased region" description="Basic and acidic residues" evidence="3">
    <location>
        <begin position="1"/>
        <end position="19"/>
    </location>
</feature>
<accession>A0A444ZXV0</accession>
<dbReference type="Proteomes" id="UP000289738">
    <property type="component" value="Chromosome B03"/>
</dbReference>
<evidence type="ECO:0000256" key="2">
    <source>
        <dbReference type="ARBA" id="ARBA00023274"/>
    </source>
</evidence>
<dbReference type="InterPro" id="IPR021131">
    <property type="entry name" value="Ribosomal_uL15/eL18"/>
</dbReference>
<keyword evidence="2" id="KW-0687">Ribonucleoprotein</keyword>
<keyword evidence="1" id="KW-0689">Ribosomal protein</keyword>
<dbReference type="EMBL" id="SDMP01000013">
    <property type="protein sequence ID" value="RYR19050.1"/>
    <property type="molecule type" value="Genomic_DNA"/>
</dbReference>
<evidence type="ECO:0000313" key="5">
    <source>
        <dbReference type="EMBL" id="RYR19050.1"/>
    </source>
</evidence>
<evidence type="ECO:0000313" key="6">
    <source>
        <dbReference type="Proteomes" id="UP000289738"/>
    </source>
</evidence>